<accession>A0A9P7D9F2</accession>
<comment type="caution">
    <text evidence="1">The sequence shown here is derived from an EMBL/GenBank/DDBJ whole genome shotgun (WGS) entry which is preliminary data.</text>
</comment>
<evidence type="ECO:0000313" key="1">
    <source>
        <dbReference type="EMBL" id="KAG1784394.1"/>
    </source>
</evidence>
<evidence type="ECO:0000313" key="2">
    <source>
        <dbReference type="Proteomes" id="UP000719766"/>
    </source>
</evidence>
<dbReference type="OrthoDB" id="2615170at2759"/>
<dbReference type="AlphaFoldDB" id="A0A9P7D9F2"/>
<dbReference type="Proteomes" id="UP000719766">
    <property type="component" value="Unassembled WGS sequence"/>
</dbReference>
<dbReference type="GeneID" id="64594846"/>
<sequence>MVGFLHQTHTNEDGKSTISKLRTELYILYFLLKGQVYHGDIWQIIGGRILEAQTEESLRTVKDNKGRVTVERAFMEQKRDQCQLEMSLCSQAIDHVQQRWIMREILPTTQTNVSTEACSTSIGAYSAAVQHKCETWLREQDPDFTPVRQLFSDKYGYSNCITHLEQRMPVIVHSIDSSFHLSSTWVPPGVQEAFDKACHLELRSQTGLVATYLDMEGYHSHQRNPELELYHLHVKMCRAKAEVEVYELAIGNAPASDYSDSDGGHELLTSSSKC</sequence>
<gene>
    <name evidence="1" type="ORF">HD556DRAFT_1315111</name>
</gene>
<dbReference type="EMBL" id="JABBWE010000151">
    <property type="protein sequence ID" value="KAG1784394.1"/>
    <property type="molecule type" value="Genomic_DNA"/>
</dbReference>
<protein>
    <submittedName>
        <fullName evidence="1">Uncharacterized protein</fullName>
    </submittedName>
</protein>
<name>A0A9P7D9F2_9AGAM</name>
<reference evidence="1" key="1">
    <citation type="journal article" date="2020" name="New Phytol.">
        <title>Comparative genomics reveals dynamic genome evolution in host specialist ectomycorrhizal fungi.</title>
        <authorList>
            <person name="Lofgren L.A."/>
            <person name="Nguyen N.H."/>
            <person name="Vilgalys R."/>
            <person name="Ruytinx J."/>
            <person name="Liao H.L."/>
            <person name="Branco S."/>
            <person name="Kuo A."/>
            <person name="LaButti K."/>
            <person name="Lipzen A."/>
            <person name="Andreopoulos W."/>
            <person name="Pangilinan J."/>
            <person name="Riley R."/>
            <person name="Hundley H."/>
            <person name="Na H."/>
            <person name="Barry K."/>
            <person name="Grigoriev I.V."/>
            <person name="Stajich J.E."/>
            <person name="Kennedy P.G."/>
        </authorList>
    </citation>
    <scope>NUCLEOTIDE SEQUENCE</scope>
    <source>
        <strain evidence="1">S12</strain>
    </source>
</reference>
<dbReference type="RefSeq" id="XP_041151879.1">
    <property type="nucleotide sequence ID" value="XM_041301082.1"/>
</dbReference>
<organism evidence="1 2">
    <name type="scientific">Suillus plorans</name>
    <dbReference type="NCBI Taxonomy" id="116603"/>
    <lineage>
        <taxon>Eukaryota</taxon>
        <taxon>Fungi</taxon>
        <taxon>Dikarya</taxon>
        <taxon>Basidiomycota</taxon>
        <taxon>Agaricomycotina</taxon>
        <taxon>Agaricomycetes</taxon>
        <taxon>Agaricomycetidae</taxon>
        <taxon>Boletales</taxon>
        <taxon>Suillineae</taxon>
        <taxon>Suillaceae</taxon>
        <taxon>Suillus</taxon>
    </lineage>
</organism>
<keyword evidence="2" id="KW-1185">Reference proteome</keyword>
<proteinExistence type="predicted"/>